<dbReference type="AlphaFoldDB" id="Q69K91"/>
<feature type="compositionally biased region" description="Polar residues" evidence="1">
    <location>
        <begin position="1"/>
        <end position="16"/>
    </location>
</feature>
<protein>
    <submittedName>
        <fullName evidence="2">Uncharacterized protein</fullName>
    </submittedName>
</protein>
<accession>Q69K91</accession>
<gene>
    <name evidence="2" type="primary">OSJNBb0079K11.17</name>
</gene>
<evidence type="ECO:0000313" key="3">
    <source>
        <dbReference type="Proteomes" id="UP000000763"/>
    </source>
</evidence>
<feature type="compositionally biased region" description="Low complexity" evidence="1">
    <location>
        <begin position="36"/>
        <end position="48"/>
    </location>
</feature>
<organism evidence="2 3">
    <name type="scientific">Oryza sativa subsp. japonica</name>
    <name type="common">Rice</name>
    <dbReference type="NCBI Taxonomy" id="39947"/>
    <lineage>
        <taxon>Eukaryota</taxon>
        <taxon>Viridiplantae</taxon>
        <taxon>Streptophyta</taxon>
        <taxon>Embryophyta</taxon>
        <taxon>Tracheophyta</taxon>
        <taxon>Spermatophyta</taxon>
        <taxon>Magnoliopsida</taxon>
        <taxon>Liliopsida</taxon>
        <taxon>Poales</taxon>
        <taxon>Poaceae</taxon>
        <taxon>BOP clade</taxon>
        <taxon>Oryzoideae</taxon>
        <taxon>Oryzeae</taxon>
        <taxon>Oryzinae</taxon>
        <taxon>Oryza</taxon>
        <taxon>Oryza sativa</taxon>
    </lineage>
</organism>
<reference evidence="3" key="1">
    <citation type="journal article" date="2005" name="Nature">
        <title>The map-based sequence of the rice genome.</title>
        <authorList>
            <consortium name="International rice genome sequencing project (IRGSP)"/>
            <person name="Matsumoto T."/>
            <person name="Wu J."/>
            <person name="Kanamori H."/>
            <person name="Katayose Y."/>
            <person name="Fujisawa M."/>
            <person name="Namiki N."/>
            <person name="Mizuno H."/>
            <person name="Yamamoto K."/>
            <person name="Antonio B.A."/>
            <person name="Baba T."/>
            <person name="Sakata K."/>
            <person name="Nagamura Y."/>
            <person name="Aoki H."/>
            <person name="Arikawa K."/>
            <person name="Arita K."/>
            <person name="Bito T."/>
            <person name="Chiden Y."/>
            <person name="Fujitsuka N."/>
            <person name="Fukunaka R."/>
            <person name="Hamada M."/>
            <person name="Harada C."/>
            <person name="Hayashi A."/>
            <person name="Hijishita S."/>
            <person name="Honda M."/>
            <person name="Hosokawa S."/>
            <person name="Ichikawa Y."/>
            <person name="Idonuma A."/>
            <person name="Iijima M."/>
            <person name="Ikeda M."/>
            <person name="Ikeno M."/>
            <person name="Ito K."/>
            <person name="Ito S."/>
            <person name="Ito T."/>
            <person name="Ito Y."/>
            <person name="Ito Y."/>
            <person name="Iwabuchi A."/>
            <person name="Kamiya K."/>
            <person name="Karasawa W."/>
            <person name="Kurita K."/>
            <person name="Katagiri S."/>
            <person name="Kikuta A."/>
            <person name="Kobayashi H."/>
            <person name="Kobayashi N."/>
            <person name="Machita K."/>
            <person name="Maehara T."/>
            <person name="Masukawa M."/>
            <person name="Mizubayashi T."/>
            <person name="Mukai Y."/>
            <person name="Nagasaki H."/>
            <person name="Nagata Y."/>
            <person name="Naito S."/>
            <person name="Nakashima M."/>
            <person name="Nakama Y."/>
            <person name="Nakamichi Y."/>
            <person name="Nakamura M."/>
            <person name="Meguro A."/>
            <person name="Negishi M."/>
            <person name="Ohta I."/>
            <person name="Ohta T."/>
            <person name="Okamoto M."/>
            <person name="Ono N."/>
            <person name="Saji S."/>
            <person name="Sakaguchi M."/>
            <person name="Sakai K."/>
            <person name="Shibata M."/>
            <person name="Shimokawa T."/>
            <person name="Song J."/>
            <person name="Takazaki Y."/>
            <person name="Terasawa K."/>
            <person name="Tsugane M."/>
            <person name="Tsuji K."/>
            <person name="Ueda S."/>
            <person name="Waki K."/>
            <person name="Yamagata H."/>
            <person name="Yamamoto M."/>
            <person name="Yamamoto S."/>
            <person name="Yamane H."/>
            <person name="Yoshiki S."/>
            <person name="Yoshihara R."/>
            <person name="Yukawa K."/>
            <person name="Zhong H."/>
            <person name="Yano M."/>
            <person name="Yuan Q."/>
            <person name="Ouyang S."/>
            <person name="Liu J."/>
            <person name="Jones K.M."/>
            <person name="Gansberger K."/>
            <person name="Moffat K."/>
            <person name="Hill J."/>
            <person name="Bera J."/>
            <person name="Fadrosh D."/>
            <person name="Jin S."/>
            <person name="Johri S."/>
            <person name="Kim M."/>
            <person name="Overton L."/>
            <person name="Reardon M."/>
            <person name="Tsitrin T."/>
            <person name="Vuong H."/>
            <person name="Weaver B."/>
            <person name="Ciecko A."/>
            <person name="Tallon L."/>
            <person name="Jackson J."/>
            <person name="Pai G."/>
            <person name="Aken S.V."/>
            <person name="Utterback T."/>
            <person name="Reidmuller S."/>
            <person name="Feldblyum T."/>
            <person name="Hsiao J."/>
            <person name="Zismann V."/>
            <person name="Iobst S."/>
            <person name="de Vazeille A.R."/>
            <person name="Buell C.R."/>
            <person name="Ying K."/>
            <person name="Li Y."/>
            <person name="Lu T."/>
            <person name="Huang Y."/>
            <person name="Zhao Q."/>
            <person name="Feng Q."/>
            <person name="Zhang L."/>
            <person name="Zhu J."/>
            <person name="Weng Q."/>
            <person name="Mu J."/>
            <person name="Lu Y."/>
            <person name="Fan D."/>
            <person name="Liu Y."/>
            <person name="Guan J."/>
            <person name="Zhang Y."/>
            <person name="Yu S."/>
            <person name="Liu X."/>
            <person name="Zhang Y."/>
            <person name="Hong G."/>
            <person name="Han B."/>
            <person name="Choisne N."/>
            <person name="Demange N."/>
            <person name="Orjeda G."/>
            <person name="Samain S."/>
            <person name="Cattolico L."/>
            <person name="Pelletier E."/>
            <person name="Couloux A."/>
            <person name="Segurens B."/>
            <person name="Wincker P."/>
            <person name="D'Hont A."/>
            <person name="Scarpelli C."/>
            <person name="Weissenbach J."/>
            <person name="Salanoubat M."/>
            <person name="Quetier F."/>
            <person name="Yu Y."/>
            <person name="Kim H.R."/>
            <person name="Rambo T."/>
            <person name="Currie J."/>
            <person name="Collura K."/>
            <person name="Luo M."/>
            <person name="Yang T."/>
            <person name="Ammiraju J.S.S."/>
            <person name="Engler F."/>
            <person name="Soderlund C."/>
            <person name="Wing R.A."/>
            <person name="Palmer L.E."/>
            <person name="de la Bastide M."/>
            <person name="Spiegel L."/>
            <person name="Nascimento L."/>
            <person name="Zutavern T."/>
            <person name="O'Shaughnessy A."/>
            <person name="Dike S."/>
            <person name="Dedhia N."/>
            <person name="Preston R."/>
            <person name="Balija V."/>
            <person name="McCombie W.R."/>
            <person name="Chow T."/>
            <person name="Chen H."/>
            <person name="Chung M."/>
            <person name="Chen C."/>
            <person name="Shaw J."/>
            <person name="Wu H."/>
            <person name="Hsiao K."/>
            <person name="Chao Y."/>
            <person name="Chu M."/>
            <person name="Cheng C."/>
            <person name="Hour A."/>
            <person name="Lee P."/>
            <person name="Lin S."/>
            <person name="Lin Y."/>
            <person name="Liou J."/>
            <person name="Liu S."/>
            <person name="Hsing Y."/>
            <person name="Raghuvanshi S."/>
            <person name="Mohanty A."/>
            <person name="Bharti A.K."/>
            <person name="Gaur A."/>
            <person name="Gupta V."/>
            <person name="Kumar D."/>
            <person name="Ravi V."/>
            <person name="Vij S."/>
            <person name="Kapur A."/>
            <person name="Khurana P."/>
            <person name="Khurana P."/>
            <person name="Khurana J.P."/>
            <person name="Tyagi A.K."/>
            <person name="Gaikwad K."/>
            <person name="Singh A."/>
            <person name="Dalal V."/>
            <person name="Srivastava S."/>
            <person name="Dixit A."/>
            <person name="Pal A.K."/>
            <person name="Ghazi I.A."/>
            <person name="Yadav M."/>
            <person name="Pandit A."/>
            <person name="Bhargava A."/>
            <person name="Sureshbabu K."/>
            <person name="Batra K."/>
            <person name="Sharma T.R."/>
            <person name="Mohapatra T."/>
            <person name="Singh N.K."/>
            <person name="Messing J."/>
            <person name="Nelson A.B."/>
            <person name="Fuks G."/>
            <person name="Kavchok S."/>
            <person name="Keizer G."/>
            <person name="Linton E."/>
            <person name="Llaca V."/>
            <person name="Song R."/>
            <person name="Tanyolac B."/>
            <person name="Young S."/>
            <person name="Ho-Il K."/>
            <person name="Hahn J.H."/>
            <person name="Sangsakoo G."/>
            <person name="Vanavichit A."/>
            <person name="de Mattos Luiz.A.T."/>
            <person name="Zimmer P.D."/>
            <person name="Malone G."/>
            <person name="Dellagostin O."/>
            <person name="de Oliveira A.C."/>
            <person name="Bevan M."/>
            <person name="Bancroft I."/>
            <person name="Minx P."/>
            <person name="Cordum H."/>
            <person name="Wilson R."/>
            <person name="Cheng Z."/>
            <person name="Jin W."/>
            <person name="Jiang J."/>
            <person name="Leong S.A."/>
            <person name="Iwama H."/>
            <person name="Gojobori T."/>
            <person name="Itoh T."/>
            <person name="Niimura Y."/>
            <person name="Fujii Y."/>
            <person name="Habara T."/>
            <person name="Sakai H."/>
            <person name="Sato Y."/>
            <person name="Wilson G."/>
            <person name="Kumar K."/>
            <person name="McCouch S."/>
            <person name="Juretic N."/>
            <person name="Hoen D."/>
            <person name="Wright S."/>
            <person name="Bruskiewich R."/>
            <person name="Bureau T."/>
            <person name="Miyao A."/>
            <person name="Hirochika H."/>
            <person name="Nishikawa T."/>
            <person name="Kadowaki K."/>
            <person name="Sugiura M."/>
            <person name="Burr B."/>
            <person name="Sasaki T."/>
        </authorList>
    </citation>
    <scope>NUCLEOTIDE SEQUENCE [LARGE SCALE GENOMIC DNA]</scope>
    <source>
        <strain evidence="3">cv. Nipponbare</strain>
    </source>
</reference>
<feature type="region of interest" description="Disordered" evidence="1">
    <location>
        <begin position="1"/>
        <end position="72"/>
    </location>
</feature>
<reference evidence="3" key="2">
    <citation type="journal article" date="2008" name="Nucleic Acids Res.">
        <title>The rice annotation project database (RAP-DB): 2008 update.</title>
        <authorList>
            <consortium name="The rice annotation project (RAP)"/>
        </authorList>
    </citation>
    <scope>GENOME REANNOTATION</scope>
    <source>
        <strain evidence="3">cv. Nipponbare</strain>
    </source>
</reference>
<dbReference type="Proteomes" id="UP000000763">
    <property type="component" value="Chromosome 9"/>
</dbReference>
<dbReference type="EMBL" id="AP005971">
    <property type="protein sequence ID" value="BAD36613.1"/>
    <property type="molecule type" value="Genomic_DNA"/>
</dbReference>
<name>Q69K91_ORYSJ</name>
<sequence length="72" mass="8030">MTFPLPTNSGSHTPSMLQPHPPSVRWLSRGGEVGSRRASAARPMAPCRSRTRRRYSTRAMPAPMLRDTQRLG</sequence>
<proteinExistence type="predicted"/>
<evidence type="ECO:0000256" key="1">
    <source>
        <dbReference type="SAM" id="MobiDB-lite"/>
    </source>
</evidence>
<evidence type="ECO:0000313" key="2">
    <source>
        <dbReference type="EMBL" id="BAD36613.1"/>
    </source>
</evidence>